<name>A0A1W9I444_9HYPH</name>
<evidence type="ECO:0000256" key="13">
    <source>
        <dbReference type="PIRSR" id="PIRSR605478-3"/>
    </source>
</evidence>
<feature type="binding site" evidence="12">
    <location>
        <position position="509"/>
    </location>
    <ligand>
        <name>substrate</name>
    </ligand>
</feature>
<organism evidence="18 19">
    <name type="scientific">Candidatus Raskinella chloraquaticus</name>
    <dbReference type="NCBI Taxonomy" id="1951219"/>
    <lineage>
        <taxon>Bacteria</taxon>
        <taxon>Pseudomonadati</taxon>
        <taxon>Pseudomonadota</taxon>
        <taxon>Alphaproteobacteria</taxon>
        <taxon>Hyphomicrobiales</taxon>
        <taxon>Phreatobacteraceae</taxon>
        <taxon>Candidatus Raskinella</taxon>
    </lineage>
</organism>
<evidence type="ECO:0000256" key="5">
    <source>
        <dbReference type="ARBA" id="ARBA00022723"/>
    </source>
</evidence>
<keyword evidence="7 14" id="KW-0460">Magnesium</keyword>
<evidence type="ECO:0000256" key="15">
    <source>
        <dbReference type="PIRSR" id="PIRSR605478-5"/>
    </source>
</evidence>
<dbReference type="GO" id="GO:0005829">
    <property type="term" value="C:cytosol"/>
    <property type="evidence" value="ECO:0007669"/>
    <property type="project" value="TreeGrafter"/>
</dbReference>
<dbReference type="CDD" id="cd07033">
    <property type="entry name" value="TPP_PYR_DXS_TK_like"/>
    <property type="match status" value="1"/>
</dbReference>
<feature type="binding site" evidence="12">
    <location>
        <position position="373"/>
    </location>
    <ligand>
        <name>substrate</name>
    </ligand>
</feature>
<dbReference type="InterPro" id="IPR005475">
    <property type="entry name" value="Transketolase-like_Pyr-bd"/>
</dbReference>
<evidence type="ECO:0000256" key="16">
    <source>
        <dbReference type="RuleBase" id="RU004996"/>
    </source>
</evidence>
<feature type="binding site" evidence="13">
    <location>
        <position position="177"/>
    </location>
    <ligand>
        <name>thiamine diphosphate</name>
        <dbReference type="ChEBI" id="CHEBI:58937"/>
    </ligand>
</feature>
<comment type="cofactor">
    <cofactor evidence="16">
        <name>Mg(2+)</name>
        <dbReference type="ChEBI" id="CHEBI:18420"/>
    </cofactor>
    <cofactor evidence="16">
        <name>Ca(2+)</name>
        <dbReference type="ChEBI" id="CHEBI:29108"/>
    </cofactor>
    <cofactor evidence="16">
        <name>Mn(2+)</name>
        <dbReference type="ChEBI" id="CHEBI:29035"/>
    </cofactor>
    <cofactor evidence="16">
        <name>Co(2+)</name>
        <dbReference type="ChEBI" id="CHEBI:48828"/>
    </cofactor>
    <text evidence="16">Binds 1 Mg(2+) ion per subunit. Can also utilize other divalent metal cations, such as Ca(2+), Mn(2+) and Co(2+).</text>
</comment>
<evidence type="ECO:0000313" key="19">
    <source>
        <dbReference type="Proteomes" id="UP000192872"/>
    </source>
</evidence>
<dbReference type="FunFam" id="3.40.50.970:FF:000003">
    <property type="entry name" value="Transketolase"/>
    <property type="match status" value="1"/>
</dbReference>
<dbReference type="PROSITE" id="PS00801">
    <property type="entry name" value="TRANSKETOLASE_1"/>
    <property type="match status" value="1"/>
</dbReference>
<dbReference type="InterPro" id="IPR033247">
    <property type="entry name" value="Transketolase_fam"/>
</dbReference>
<dbReference type="SUPFAM" id="SSF52518">
    <property type="entry name" value="Thiamin diphosphate-binding fold (THDP-binding)"/>
    <property type="match status" value="2"/>
</dbReference>
<comment type="cofactor">
    <cofactor evidence="14">
        <name>Mg(2+)</name>
        <dbReference type="ChEBI" id="CHEBI:18420"/>
    </cofactor>
    <text evidence="14">Binds 1 Mg(2+) ion per subunit. Can also utilize other divalent metal cations, such as Ca(2+), Mn(2+) and Co(2+).</text>
</comment>
<feature type="binding site" evidence="14">
    <location>
        <position position="147"/>
    </location>
    <ligand>
        <name>Mg(2+)</name>
        <dbReference type="ChEBI" id="CHEBI:18420"/>
    </ligand>
</feature>
<dbReference type="InterPro" id="IPR020826">
    <property type="entry name" value="Transketolase_BS"/>
</dbReference>
<dbReference type="EC" id="2.2.1.1" evidence="3 10"/>
<dbReference type="Gene3D" id="3.40.50.920">
    <property type="match status" value="1"/>
</dbReference>
<reference evidence="18 19" key="1">
    <citation type="journal article" date="2017" name="Water Res.">
        <title>Comammox in drinking water systems.</title>
        <authorList>
            <person name="Wang Y."/>
            <person name="Ma L."/>
            <person name="Mao Y."/>
            <person name="Jiang X."/>
            <person name="Xia Y."/>
            <person name="Yu K."/>
            <person name="Li B."/>
            <person name="Zhang T."/>
        </authorList>
    </citation>
    <scope>NUCLEOTIDE SEQUENCE [LARGE SCALE GENOMIC DNA]</scope>
    <source>
        <strain evidence="18">SG_bin8</strain>
    </source>
</reference>
<comment type="similarity">
    <text evidence="1 16">Belongs to the transketolase family.</text>
</comment>
<evidence type="ECO:0000256" key="2">
    <source>
        <dbReference type="ARBA" id="ARBA00011738"/>
    </source>
</evidence>
<evidence type="ECO:0000256" key="4">
    <source>
        <dbReference type="ARBA" id="ARBA00022679"/>
    </source>
</evidence>
<protein>
    <recommendedName>
        <fullName evidence="3 10">Transketolase</fullName>
        <ecNumber evidence="3 10">2.2.1.1</ecNumber>
    </recommendedName>
</protein>
<dbReference type="NCBIfam" id="TIGR00232">
    <property type="entry name" value="tktlase_bact"/>
    <property type="match status" value="1"/>
</dbReference>
<dbReference type="AlphaFoldDB" id="A0A1W9I444"/>
<dbReference type="GO" id="GO:0004802">
    <property type="term" value="F:transketolase activity"/>
    <property type="evidence" value="ECO:0007669"/>
    <property type="project" value="UniProtKB-UniRule"/>
</dbReference>
<dbReference type="PANTHER" id="PTHR43522:SF2">
    <property type="entry name" value="TRANSKETOLASE 1-RELATED"/>
    <property type="match status" value="1"/>
</dbReference>
<comment type="cofactor">
    <cofactor evidence="13">
        <name>thiamine diphosphate</name>
        <dbReference type="ChEBI" id="CHEBI:58937"/>
    </cofactor>
    <text evidence="13">Binds 1 thiamine pyrophosphate per subunit. During the reaction, the substrate forms a covalent intermediate with the cofactor.</text>
</comment>
<evidence type="ECO:0000256" key="10">
    <source>
        <dbReference type="NCBIfam" id="TIGR00232"/>
    </source>
</evidence>
<dbReference type="Gene3D" id="3.40.50.970">
    <property type="match status" value="2"/>
</dbReference>
<accession>A0A1W9I444</accession>
<dbReference type="InterPro" id="IPR005478">
    <property type="entry name" value="Transketolase_bac-like"/>
</dbReference>
<keyword evidence="5 14" id="KW-0479">Metal-binding</keyword>
<evidence type="ECO:0000256" key="3">
    <source>
        <dbReference type="ARBA" id="ARBA00013152"/>
    </source>
</evidence>
<comment type="caution">
    <text evidence="18">The sequence shown here is derived from an EMBL/GenBank/DDBJ whole genome shotgun (WGS) entry which is preliminary data.</text>
</comment>
<dbReference type="InterPro" id="IPR009014">
    <property type="entry name" value="Transketo_C/PFOR_II"/>
</dbReference>
<dbReference type="Pfam" id="PF22613">
    <property type="entry name" value="Transketolase_C_1"/>
    <property type="match status" value="1"/>
</dbReference>
<keyword evidence="8 13" id="KW-0786">Thiamine pyrophosphate</keyword>
<feature type="site" description="Important for catalytic activity" evidence="15">
    <location>
        <position position="20"/>
    </location>
</feature>
<comment type="catalytic activity">
    <reaction evidence="9 16">
        <text>D-sedoheptulose 7-phosphate + D-glyceraldehyde 3-phosphate = aldehydo-D-ribose 5-phosphate + D-xylulose 5-phosphate</text>
        <dbReference type="Rhea" id="RHEA:10508"/>
        <dbReference type="ChEBI" id="CHEBI:57483"/>
        <dbReference type="ChEBI" id="CHEBI:57737"/>
        <dbReference type="ChEBI" id="CHEBI:58273"/>
        <dbReference type="ChEBI" id="CHEBI:59776"/>
        <dbReference type="EC" id="2.2.1.1"/>
    </reaction>
</comment>
<feature type="active site" description="Proton donor" evidence="11">
    <location>
        <position position="400"/>
    </location>
</feature>
<feature type="binding site" evidence="13">
    <location>
        <position position="426"/>
    </location>
    <ligand>
        <name>thiamine diphosphate</name>
        <dbReference type="ChEBI" id="CHEBI:58937"/>
    </ligand>
</feature>
<evidence type="ECO:0000256" key="11">
    <source>
        <dbReference type="PIRSR" id="PIRSR605478-1"/>
    </source>
</evidence>
<dbReference type="SUPFAM" id="SSF52922">
    <property type="entry name" value="TK C-terminal domain-like"/>
    <property type="match status" value="1"/>
</dbReference>
<dbReference type="CDD" id="cd02012">
    <property type="entry name" value="TPP_TK"/>
    <property type="match status" value="1"/>
</dbReference>
<feature type="binding site" evidence="12">
    <location>
        <position position="20"/>
    </location>
    <ligand>
        <name>substrate</name>
    </ligand>
</feature>
<evidence type="ECO:0000256" key="6">
    <source>
        <dbReference type="ARBA" id="ARBA00022837"/>
    </source>
</evidence>
<dbReference type="InterPro" id="IPR055152">
    <property type="entry name" value="Transketolase-like_C_2"/>
</dbReference>
<feature type="binding site" evidence="14">
    <location>
        <position position="177"/>
    </location>
    <ligand>
        <name>Mg(2+)</name>
        <dbReference type="ChEBI" id="CHEBI:18420"/>
    </ligand>
</feature>
<keyword evidence="4 16" id="KW-0808">Transferase</keyword>
<feature type="site" description="Important for catalytic activity" evidence="15">
    <location>
        <position position="251"/>
    </location>
</feature>
<dbReference type="Pfam" id="PF00456">
    <property type="entry name" value="Transketolase_N"/>
    <property type="match status" value="1"/>
</dbReference>
<feature type="binding site" evidence="13">
    <location>
        <position position="60"/>
    </location>
    <ligand>
        <name>thiamine diphosphate</name>
        <dbReference type="ChEBI" id="CHEBI:58937"/>
    </ligand>
</feature>
<dbReference type="InterPro" id="IPR029061">
    <property type="entry name" value="THDP-binding"/>
</dbReference>
<feature type="binding site" evidence="13">
    <location>
        <begin position="109"/>
        <end position="111"/>
    </location>
    <ligand>
        <name>thiamine diphosphate</name>
        <dbReference type="ChEBI" id="CHEBI:58937"/>
    </ligand>
</feature>
<evidence type="ECO:0000313" key="18">
    <source>
        <dbReference type="EMBL" id="OQW54463.1"/>
    </source>
</evidence>
<keyword evidence="6 16" id="KW-0106">Calcium</keyword>
<dbReference type="PROSITE" id="PS00802">
    <property type="entry name" value="TRANSKETOLASE_2"/>
    <property type="match status" value="1"/>
</dbReference>
<dbReference type="PANTHER" id="PTHR43522">
    <property type="entry name" value="TRANSKETOLASE"/>
    <property type="match status" value="1"/>
</dbReference>
<evidence type="ECO:0000259" key="17">
    <source>
        <dbReference type="SMART" id="SM00861"/>
    </source>
</evidence>
<feature type="binding site" evidence="12">
    <location>
        <position position="450"/>
    </location>
    <ligand>
        <name>substrate</name>
    </ligand>
</feature>
<feature type="binding site" evidence="12">
    <location>
        <position position="462"/>
    </location>
    <ligand>
        <name>substrate</name>
    </ligand>
</feature>
<feature type="binding site" evidence="12">
    <location>
        <position position="251"/>
    </location>
    <ligand>
        <name>substrate</name>
    </ligand>
</feature>
<evidence type="ECO:0000256" key="1">
    <source>
        <dbReference type="ARBA" id="ARBA00007131"/>
    </source>
</evidence>
<proteinExistence type="inferred from homology"/>
<gene>
    <name evidence="18" type="ORF">A4S15_04425</name>
</gene>
<dbReference type="InterPro" id="IPR049557">
    <property type="entry name" value="Transketolase_CS"/>
</dbReference>
<dbReference type="STRING" id="1827387.A4S15_04425"/>
<evidence type="ECO:0000256" key="14">
    <source>
        <dbReference type="PIRSR" id="PIRSR605478-4"/>
    </source>
</evidence>
<dbReference type="Pfam" id="PF02779">
    <property type="entry name" value="Transket_pyr"/>
    <property type="match status" value="1"/>
</dbReference>
<evidence type="ECO:0000256" key="12">
    <source>
        <dbReference type="PIRSR" id="PIRSR605478-2"/>
    </source>
</evidence>
<evidence type="ECO:0000256" key="9">
    <source>
        <dbReference type="ARBA" id="ARBA00049473"/>
    </source>
</evidence>
<feature type="binding site" evidence="13">
    <location>
        <position position="148"/>
    </location>
    <ligand>
        <name>thiamine diphosphate</name>
        <dbReference type="ChEBI" id="CHEBI:58937"/>
    </ligand>
</feature>
<dbReference type="InterPro" id="IPR005474">
    <property type="entry name" value="Transketolase_N"/>
</dbReference>
<comment type="function">
    <text evidence="16">Catalyzes the transfer of a two-carbon ketol group from a ketose donor to an aldose acceptor, via a covalent intermediate with the cofactor thiamine pyrophosphate.</text>
</comment>
<dbReference type="SMART" id="SM00861">
    <property type="entry name" value="Transket_pyr"/>
    <property type="match status" value="1"/>
</dbReference>
<feature type="binding site" evidence="14">
    <location>
        <position position="179"/>
    </location>
    <ligand>
        <name>Mg(2+)</name>
        <dbReference type="ChEBI" id="CHEBI:18420"/>
    </ligand>
</feature>
<feature type="binding site" evidence="12">
    <location>
        <position position="346"/>
    </location>
    <ligand>
        <name>substrate</name>
    </ligand>
</feature>
<sequence>MASAVRALAIDGVEAAKSGHPGLPLGAADIATVLFTSFLRYDASNPSWPDRDRFILSAGHGSMLVYALLHLLDFPGMSMEEIRRFRQKGSKTPGHPEFGHTAGIEMTTGPLGQGLASAVGMAIAETSLAARFGSDLVDHRTVVLCSDGDLMEGISQEAIALAGHLRLNKLIVLWDDNNISIDGPLSLSDSTDQLARFAASNWATDRVDGHDPNAILAALERARASERPTLIACRTIIGYGAPKKAGTSKAHGEPLGADELTATKAALGWTAESFTVPDDVRAAWREAGKRAAATHVAWQARLAATDEATRNEFIRSIAGTLPAGLSVALDAVKASALANPQSVATRKASEIVLEAINAVLPETIGGSADLSPSNLTRTKTLTPYSATGRAGRYIHFGIREHAMAAAMNGMALHGGIIPYAGTFLVFADYCRPSLRLAALMGVRVVHVMTHDSIGVGEDGPTHQPVEHLAALRAIPNLLVFRPCDTVEAAEAWLSALSHQHAPSIIALSRQAVPQSRSKSSADNQVSRGAYEISPSSKPAAVTLFASGTEVSLALAAQKMIEAEGYGARVVSVPCFELFEAQDATYRRTVIGEAGVRIAIEAAIRQGWDRFIGEAGIFVGMSGFGMSAPYAEIYDHFAITPTAVTAKALDALRRND</sequence>
<evidence type="ECO:0000256" key="8">
    <source>
        <dbReference type="ARBA" id="ARBA00023052"/>
    </source>
</evidence>
<feature type="domain" description="Transketolase-like pyrimidine-binding" evidence="17">
    <location>
        <begin position="343"/>
        <end position="514"/>
    </location>
</feature>
<evidence type="ECO:0000256" key="7">
    <source>
        <dbReference type="ARBA" id="ARBA00022842"/>
    </source>
</evidence>
<feature type="binding site" evidence="13">
    <location>
        <position position="251"/>
    </location>
    <ligand>
        <name>thiamine diphosphate</name>
        <dbReference type="ChEBI" id="CHEBI:58937"/>
    </ligand>
</feature>
<dbReference type="GO" id="GO:0046872">
    <property type="term" value="F:metal ion binding"/>
    <property type="evidence" value="ECO:0007669"/>
    <property type="project" value="UniProtKB-KW"/>
</dbReference>
<dbReference type="EMBL" id="LWDL01000003">
    <property type="protein sequence ID" value="OQW54463.1"/>
    <property type="molecule type" value="Genomic_DNA"/>
</dbReference>
<feature type="binding site" evidence="12">
    <location>
        <position position="458"/>
    </location>
    <ligand>
        <name>substrate</name>
    </ligand>
</feature>
<dbReference type="GO" id="GO:0006098">
    <property type="term" value="P:pentose-phosphate shunt"/>
    <property type="evidence" value="ECO:0007669"/>
    <property type="project" value="TreeGrafter"/>
</dbReference>
<dbReference type="Proteomes" id="UP000192872">
    <property type="component" value="Unassembled WGS sequence"/>
</dbReference>
<dbReference type="FunFam" id="3.40.50.970:FF:000004">
    <property type="entry name" value="Transketolase"/>
    <property type="match status" value="1"/>
</dbReference>
<comment type="subunit">
    <text evidence="2 16">Homodimer.</text>
</comment>